<organism evidence="2 3">
    <name type="scientific">Haloarcula mannanilytica</name>
    <dbReference type="NCBI Taxonomy" id="2509225"/>
    <lineage>
        <taxon>Archaea</taxon>
        <taxon>Methanobacteriati</taxon>
        <taxon>Methanobacteriota</taxon>
        <taxon>Stenosarchaea group</taxon>
        <taxon>Halobacteria</taxon>
        <taxon>Halobacteriales</taxon>
        <taxon>Haloarculaceae</taxon>
        <taxon>Haloarcula</taxon>
    </lineage>
</organism>
<sequence length="83" mass="9086">MRMDPFGGVVTPVDRPVGWIFATGRCRWDMALLLFPGMPGAIELFILLIMMGIFLIVPLALIVAAYLFGKRRGKAEASESADS</sequence>
<protein>
    <submittedName>
        <fullName evidence="2">Uncharacterized protein</fullName>
    </submittedName>
</protein>
<keyword evidence="1" id="KW-0472">Membrane</keyword>
<reference evidence="2 3" key="1">
    <citation type="submission" date="2019-02" db="EMBL/GenBank/DDBJ databases">
        <title>Haloarcula mannanilyticum sp. nov., a mannan degrading haloarchaeon isolated from commercial salt.</title>
        <authorList>
            <person name="Enomoto S."/>
            <person name="Shimane Y."/>
            <person name="Kamekura M."/>
            <person name="Ito T."/>
            <person name="Moriya O."/>
            <person name="Ihara K."/>
            <person name="Takahashi-Ando N."/>
            <person name="Fukushima Y."/>
            <person name="Yoshida Y."/>
            <person name="Usama R."/>
            <person name="Takai K."/>
            <person name="Minegishi H."/>
        </authorList>
    </citation>
    <scope>NUCLEOTIDE SEQUENCE [LARGE SCALE GENOMIC DNA]</scope>
    <source>
        <strain evidence="2 3">MD130-1</strain>
    </source>
</reference>
<evidence type="ECO:0000313" key="2">
    <source>
        <dbReference type="EMBL" id="GCF12765.1"/>
    </source>
</evidence>
<keyword evidence="1" id="KW-0812">Transmembrane</keyword>
<keyword evidence="3" id="KW-1185">Reference proteome</keyword>
<dbReference type="Proteomes" id="UP000304382">
    <property type="component" value="Unassembled WGS sequence"/>
</dbReference>
<accession>A0A4C2EE75</accession>
<name>A0A4C2EE75_9EURY</name>
<gene>
    <name evidence="2" type="ORF">Harman_07000</name>
</gene>
<evidence type="ECO:0000256" key="1">
    <source>
        <dbReference type="SAM" id="Phobius"/>
    </source>
</evidence>
<dbReference type="EMBL" id="BIXZ01000001">
    <property type="protein sequence ID" value="GCF12765.1"/>
    <property type="molecule type" value="Genomic_DNA"/>
</dbReference>
<dbReference type="AlphaFoldDB" id="A0A4C2EE75"/>
<keyword evidence="1" id="KW-1133">Transmembrane helix</keyword>
<feature type="transmembrane region" description="Helical" evidence="1">
    <location>
        <begin position="44"/>
        <end position="68"/>
    </location>
</feature>
<comment type="caution">
    <text evidence="2">The sequence shown here is derived from an EMBL/GenBank/DDBJ whole genome shotgun (WGS) entry which is preliminary data.</text>
</comment>
<proteinExistence type="predicted"/>
<evidence type="ECO:0000313" key="3">
    <source>
        <dbReference type="Proteomes" id="UP000304382"/>
    </source>
</evidence>